<dbReference type="InterPro" id="IPR016169">
    <property type="entry name" value="FAD-bd_PCMH_sub2"/>
</dbReference>
<reference evidence="6" key="1">
    <citation type="journal article" date="2021" name="J Fungi (Basel)">
        <title>Genomic and Metabolomic Analyses of the Marine Fungus Emericellopsis cladophorae: Insights into Saltwater Adaptability Mechanisms and Its Biosynthetic Potential.</title>
        <authorList>
            <person name="Goncalves M.F.M."/>
            <person name="Hilario S."/>
            <person name="Van de Peer Y."/>
            <person name="Esteves A.C."/>
            <person name="Alves A."/>
        </authorList>
    </citation>
    <scope>NUCLEOTIDE SEQUENCE</scope>
    <source>
        <strain evidence="6">MUM 19.33</strain>
    </source>
</reference>
<dbReference type="RefSeq" id="XP_051365682.1">
    <property type="nucleotide sequence ID" value="XM_051502496.1"/>
</dbReference>
<evidence type="ECO:0000256" key="2">
    <source>
        <dbReference type="ARBA" id="ARBA00022630"/>
    </source>
</evidence>
<dbReference type="SUPFAM" id="SSF56176">
    <property type="entry name" value="FAD-binding/transporter-associated domain-like"/>
    <property type="match status" value="1"/>
</dbReference>
<comment type="caution">
    <text evidence="6">The sequence shown here is derived from an EMBL/GenBank/DDBJ whole genome shotgun (WGS) entry which is preliminary data.</text>
</comment>
<evidence type="ECO:0000313" key="6">
    <source>
        <dbReference type="EMBL" id="KAI6784826.1"/>
    </source>
</evidence>
<proteinExistence type="inferred from homology"/>
<dbReference type="InterPro" id="IPR036318">
    <property type="entry name" value="FAD-bd_PCMH-like_sf"/>
</dbReference>
<dbReference type="InterPro" id="IPR016167">
    <property type="entry name" value="FAD-bd_PCMH_sub1"/>
</dbReference>
<dbReference type="PANTHER" id="PTHR42973:SF53">
    <property type="entry name" value="FAD-BINDING PCMH-TYPE DOMAIN-CONTAINING PROTEIN-RELATED"/>
    <property type="match status" value="1"/>
</dbReference>
<keyword evidence="3" id="KW-0274">FAD</keyword>
<feature type="domain" description="FAD linked oxidase N-terminal" evidence="5">
    <location>
        <begin position="99"/>
        <end position="161"/>
    </location>
</feature>
<sequence length="263" mass="27964">MAILTLQPAIPQAQGLISAGLQSRILSPTDADFTARQESYWSNSAKITPACTVQPQSAEEVAISVKAPVAAGQKFGVRSGGHTNWAGSKNIQDGVTSDLREVYAELDKHRRAVTGGRGGNVGAAGLLLGGGNTFFTARQGFACDNIVSYRVVLANGTVVNADEQTNTDLFHALKGGSINFGVATGFTMTDIRYDKVWGGMTFFPKQAISGAIEVLSSFTDNVPKYINSNLVTIFTHMPDFKDIVVATLYANLAGIKKPPAYKK</sequence>
<dbReference type="EMBL" id="JAGIXG020000003">
    <property type="protein sequence ID" value="KAI6784826.1"/>
    <property type="molecule type" value="Genomic_DNA"/>
</dbReference>
<keyword evidence="7" id="KW-1185">Reference proteome</keyword>
<dbReference type="Pfam" id="PF01565">
    <property type="entry name" value="FAD_binding_4"/>
    <property type="match status" value="1"/>
</dbReference>
<evidence type="ECO:0000259" key="5">
    <source>
        <dbReference type="Pfam" id="PF01565"/>
    </source>
</evidence>
<dbReference type="OrthoDB" id="2151789at2759"/>
<dbReference type="PANTHER" id="PTHR42973">
    <property type="entry name" value="BINDING OXIDOREDUCTASE, PUTATIVE (AFU_ORTHOLOGUE AFUA_1G17690)-RELATED"/>
    <property type="match status" value="1"/>
</dbReference>
<dbReference type="GeneID" id="75834392"/>
<dbReference type="Gene3D" id="3.30.465.10">
    <property type="match status" value="1"/>
</dbReference>
<reference evidence="6" key="2">
    <citation type="submission" date="2022-07" db="EMBL/GenBank/DDBJ databases">
        <authorList>
            <person name="Goncalves M.F.M."/>
            <person name="Hilario S."/>
            <person name="Van De Peer Y."/>
            <person name="Esteves A.C."/>
            <person name="Alves A."/>
        </authorList>
    </citation>
    <scope>NUCLEOTIDE SEQUENCE</scope>
    <source>
        <strain evidence="6">MUM 19.33</strain>
    </source>
</reference>
<dbReference type="Gene3D" id="3.30.43.10">
    <property type="entry name" value="Uridine Diphospho-n-acetylenolpyruvylglucosamine Reductase, domain 2"/>
    <property type="match status" value="1"/>
</dbReference>
<dbReference type="InterPro" id="IPR050416">
    <property type="entry name" value="FAD-linked_Oxidoreductase"/>
</dbReference>
<evidence type="ECO:0000256" key="3">
    <source>
        <dbReference type="ARBA" id="ARBA00022827"/>
    </source>
</evidence>
<dbReference type="InterPro" id="IPR006094">
    <property type="entry name" value="Oxid_FAD_bind_N"/>
</dbReference>
<dbReference type="GO" id="GO:0016491">
    <property type="term" value="F:oxidoreductase activity"/>
    <property type="evidence" value="ECO:0007669"/>
    <property type="project" value="UniProtKB-KW"/>
</dbReference>
<comment type="similarity">
    <text evidence="1">Belongs to the oxygen-dependent FAD-linked oxidoreductase family.</text>
</comment>
<keyword evidence="4" id="KW-0560">Oxidoreductase</keyword>
<dbReference type="GO" id="GO:0050660">
    <property type="term" value="F:flavin adenine dinucleotide binding"/>
    <property type="evidence" value="ECO:0007669"/>
    <property type="project" value="InterPro"/>
</dbReference>
<keyword evidence="2" id="KW-0285">Flavoprotein</keyword>
<evidence type="ECO:0000256" key="1">
    <source>
        <dbReference type="ARBA" id="ARBA00005466"/>
    </source>
</evidence>
<evidence type="ECO:0000313" key="7">
    <source>
        <dbReference type="Proteomes" id="UP001055219"/>
    </source>
</evidence>
<organism evidence="6 7">
    <name type="scientific">Emericellopsis cladophorae</name>
    <dbReference type="NCBI Taxonomy" id="2686198"/>
    <lineage>
        <taxon>Eukaryota</taxon>
        <taxon>Fungi</taxon>
        <taxon>Dikarya</taxon>
        <taxon>Ascomycota</taxon>
        <taxon>Pezizomycotina</taxon>
        <taxon>Sordariomycetes</taxon>
        <taxon>Hypocreomycetidae</taxon>
        <taxon>Hypocreales</taxon>
        <taxon>Bionectriaceae</taxon>
        <taxon>Emericellopsis</taxon>
    </lineage>
</organism>
<dbReference type="AlphaFoldDB" id="A0A9P9Y7B8"/>
<name>A0A9P9Y7B8_9HYPO</name>
<accession>A0A9P9Y7B8</accession>
<evidence type="ECO:0000256" key="4">
    <source>
        <dbReference type="ARBA" id="ARBA00023002"/>
    </source>
</evidence>
<dbReference type="Proteomes" id="UP001055219">
    <property type="component" value="Unassembled WGS sequence"/>
</dbReference>
<gene>
    <name evidence="6" type="ORF">J7T54_007919</name>
</gene>
<protein>
    <recommendedName>
        <fullName evidence="5">FAD linked oxidase N-terminal domain-containing protein</fullName>
    </recommendedName>
</protein>